<proteinExistence type="predicted"/>
<dbReference type="Proteomes" id="UP000828941">
    <property type="component" value="Chromosome 3"/>
</dbReference>
<reference evidence="1 2" key="1">
    <citation type="journal article" date="2022" name="DNA Res.">
        <title>Chromosomal-level genome assembly of the orchid tree Bauhinia variegata (Leguminosae; Cercidoideae) supports the allotetraploid origin hypothesis of Bauhinia.</title>
        <authorList>
            <person name="Zhong Y."/>
            <person name="Chen Y."/>
            <person name="Zheng D."/>
            <person name="Pang J."/>
            <person name="Liu Y."/>
            <person name="Luo S."/>
            <person name="Meng S."/>
            <person name="Qian L."/>
            <person name="Wei D."/>
            <person name="Dai S."/>
            <person name="Zhou R."/>
        </authorList>
    </citation>
    <scope>NUCLEOTIDE SEQUENCE [LARGE SCALE GENOMIC DNA]</scope>
    <source>
        <strain evidence="1">BV-YZ2020</strain>
    </source>
</reference>
<comment type="caution">
    <text evidence="1">The sequence shown here is derived from an EMBL/GenBank/DDBJ whole genome shotgun (WGS) entry which is preliminary data.</text>
</comment>
<sequence length="183" mass="21128">MNSIALLGSMLVNKLPYCLNISRTLCDHPFHGDKFENGFGCVEEPLRKIWNCLDRDPTTDEILNAYSDKSHNQKHYSLRQRFLGNIKLDAKRVLQILQQDGPGFDARLALDELHITPSALLLREVLIGILKNINYENKTKCSKLAYKFFVWSSQKETYQHTANSYHLIMKIFAECEEFKQCGS</sequence>
<gene>
    <name evidence="1" type="ORF">L6164_006072</name>
</gene>
<name>A0ACB9PTU2_BAUVA</name>
<dbReference type="EMBL" id="CM039428">
    <property type="protein sequence ID" value="KAI4351750.1"/>
    <property type="molecule type" value="Genomic_DNA"/>
</dbReference>
<protein>
    <submittedName>
        <fullName evidence="1">Uncharacterized protein</fullName>
    </submittedName>
</protein>
<organism evidence="1 2">
    <name type="scientific">Bauhinia variegata</name>
    <name type="common">Purple orchid tree</name>
    <name type="synonym">Phanera variegata</name>
    <dbReference type="NCBI Taxonomy" id="167791"/>
    <lineage>
        <taxon>Eukaryota</taxon>
        <taxon>Viridiplantae</taxon>
        <taxon>Streptophyta</taxon>
        <taxon>Embryophyta</taxon>
        <taxon>Tracheophyta</taxon>
        <taxon>Spermatophyta</taxon>
        <taxon>Magnoliopsida</taxon>
        <taxon>eudicotyledons</taxon>
        <taxon>Gunneridae</taxon>
        <taxon>Pentapetalae</taxon>
        <taxon>rosids</taxon>
        <taxon>fabids</taxon>
        <taxon>Fabales</taxon>
        <taxon>Fabaceae</taxon>
        <taxon>Cercidoideae</taxon>
        <taxon>Cercideae</taxon>
        <taxon>Bauhiniinae</taxon>
        <taxon>Bauhinia</taxon>
    </lineage>
</organism>
<evidence type="ECO:0000313" key="2">
    <source>
        <dbReference type="Proteomes" id="UP000828941"/>
    </source>
</evidence>
<evidence type="ECO:0000313" key="1">
    <source>
        <dbReference type="EMBL" id="KAI4351750.1"/>
    </source>
</evidence>
<keyword evidence="2" id="KW-1185">Reference proteome</keyword>
<accession>A0ACB9PTU2</accession>